<dbReference type="OrthoDB" id="9805474at2"/>
<dbReference type="Proteomes" id="UP000036756">
    <property type="component" value="Unassembled WGS sequence"/>
</dbReference>
<protein>
    <submittedName>
        <fullName evidence="8">Diguanylate cyclase</fullName>
    </submittedName>
</protein>
<evidence type="ECO:0000256" key="1">
    <source>
        <dbReference type="ARBA" id="ARBA00004651"/>
    </source>
</evidence>
<feature type="transmembrane region" description="Helical" evidence="6">
    <location>
        <begin position="132"/>
        <end position="151"/>
    </location>
</feature>
<keyword evidence="9" id="KW-1185">Reference proteome</keyword>
<dbReference type="GO" id="GO:1902201">
    <property type="term" value="P:negative regulation of bacterial-type flagellum-dependent cell motility"/>
    <property type="evidence" value="ECO:0007669"/>
    <property type="project" value="TreeGrafter"/>
</dbReference>
<feature type="transmembrane region" description="Helical" evidence="6">
    <location>
        <begin position="66"/>
        <end position="93"/>
    </location>
</feature>
<evidence type="ECO:0000256" key="4">
    <source>
        <dbReference type="ARBA" id="ARBA00022989"/>
    </source>
</evidence>
<dbReference type="NCBIfam" id="TIGR00254">
    <property type="entry name" value="GGDEF"/>
    <property type="match status" value="1"/>
</dbReference>
<dbReference type="PATRIC" id="fig|1121307.3.peg.1576"/>
<dbReference type="Pfam" id="PF00990">
    <property type="entry name" value="GGDEF"/>
    <property type="match status" value="1"/>
</dbReference>
<dbReference type="PANTHER" id="PTHR45138:SF9">
    <property type="entry name" value="DIGUANYLATE CYCLASE DGCM-RELATED"/>
    <property type="match status" value="1"/>
</dbReference>
<feature type="transmembrane region" description="Helical" evidence="6">
    <location>
        <begin position="37"/>
        <end position="60"/>
    </location>
</feature>
<feature type="transmembrane region" description="Helical" evidence="6">
    <location>
        <begin position="105"/>
        <end position="126"/>
    </location>
</feature>
<dbReference type="GO" id="GO:0043709">
    <property type="term" value="P:cell adhesion involved in single-species biofilm formation"/>
    <property type="evidence" value="ECO:0007669"/>
    <property type="project" value="TreeGrafter"/>
</dbReference>
<dbReference type="PROSITE" id="PS50887">
    <property type="entry name" value="GGDEF"/>
    <property type="match status" value="1"/>
</dbReference>
<dbReference type="GO" id="GO:0071555">
    <property type="term" value="P:cell wall organization"/>
    <property type="evidence" value="ECO:0007669"/>
    <property type="project" value="InterPro"/>
</dbReference>
<dbReference type="FunFam" id="3.30.70.270:FF:000001">
    <property type="entry name" value="Diguanylate cyclase domain protein"/>
    <property type="match status" value="1"/>
</dbReference>
<dbReference type="AlphaFoldDB" id="A0A0J8D7U3"/>
<organism evidence="8 9">
    <name type="scientific">Clostridium cylindrosporum DSM 605</name>
    <dbReference type="NCBI Taxonomy" id="1121307"/>
    <lineage>
        <taxon>Bacteria</taxon>
        <taxon>Bacillati</taxon>
        <taxon>Bacillota</taxon>
        <taxon>Clostridia</taxon>
        <taxon>Eubacteriales</taxon>
        <taxon>Clostridiaceae</taxon>
        <taxon>Clostridium</taxon>
    </lineage>
</organism>
<dbReference type="GO" id="GO:0000155">
    <property type="term" value="F:phosphorelay sensor kinase activity"/>
    <property type="evidence" value="ECO:0007669"/>
    <property type="project" value="InterPro"/>
</dbReference>
<feature type="transmembrane region" description="Helical" evidence="6">
    <location>
        <begin position="6"/>
        <end position="25"/>
    </location>
</feature>
<dbReference type="GO" id="GO:0005886">
    <property type="term" value="C:plasma membrane"/>
    <property type="evidence" value="ECO:0007669"/>
    <property type="project" value="UniProtKB-SubCell"/>
</dbReference>
<dbReference type="SMART" id="SM00267">
    <property type="entry name" value="GGDEF"/>
    <property type="match status" value="1"/>
</dbReference>
<dbReference type="InterPro" id="IPR043128">
    <property type="entry name" value="Rev_trsase/Diguanyl_cyclase"/>
</dbReference>
<dbReference type="InterPro" id="IPR029787">
    <property type="entry name" value="Nucleotide_cyclase"/>
</dbReference>
<keyword evidence="4 6" id="KW-1133">Transmembrane helix</keyword>
<comment type="caution">
    <text evidence="8">The sequence shown here is derived from an EMBL/GenBank/DDBJ whole genome shotgun (WGS) entry which is preliminary data.</text>
</comment>
<evidence type="ECO:0000256" key="6">
    <source>
        <dbReference type="SAM" id="Phobius"/>
    </source>
</evidence>
<evidence type="ECO:0000259" key="7">
    <source>
        <dbReference type="PROSITE" id="PS50887"/>
    </source>
</evidence>
<evidence type="ECO:0000256" key="2">
    <source>
        <dbReference type="ARBA" id="ARBA00022475"/>
    </source>
</evidence>
<dbReference type="EMBL" id="LFVU01000026">
    <property type="protein sequence ID" value="KMT21952.1"/>
    <property type="molecule type" value="Genomic_DNA"/>
</dbReference>
<dbReference type="CDD" id="cd01949">
    <property type="entry name" value="GGDEF"/>
    <property type="match status" value="1"/>
</dbReference>
<evidence type="ECO:0000256" key="3">
    <source>
        <dbReference type="ARBA" id="ARBA00022692"/>
    </source>
</evidence>
<dbReference type="STRING" id="1121307.CLCY_3c02230"/>
<dbReference type="InterPro" id="IPR011620">
    <property type="entry name" value="Sig_transdc_His_kinase_LytS_TM"/>
</dbReference>
<accession>A0A0J8D7U3</accession>
<proteinExistence type="predicted"/>
<keyword evidence="2" id="KW-1003">Cell membrane</keyword>
<dbReference type="InterPro" id="IPR000160">
    <property type="entry name" value="GGDEF_dom"/>
</dbReference>
<comment type="subcellular location">
    <subcellularLocation>
        <location evidence="1">Cell membrane</location>
        <topology evidence="1">Multi-pass membrane protein</topology>
    </subcellularLocation>
</comment>
<dbReference type="Gene3D" id="3.30.70.270">
    <property type="match status" value="1"/>
</dbReference>
<dbReference type="Pfam" id="PF07694">
    <property type="entry name" value="5TM-5TMR_LYT"/>
    <property type="match status" value="1"/>
</dbReference>
<dbReference type="GO" id="GO:0052621">
    <property type="term" value="F:diguanylate cyclase activity"/>
    <property type="evidence" value="ECO:0007669"/>
    <property type="project" value="TreeGrafter"/>
</dbReference>
<evidence type="ECO:0000256" key="5">
    <source>
        <dbReference type="ARBA" id="ARBA00023136"/>
    </source>
</evidence>
<dbReference type="PANTHER" id="PTHR45138">
    <property type="entry name" value="REGULATORY COMPONENTS OF SENSORY TRANSDUCTION SYSTEM"/>
    <property type="match status" value="1"/>
</dbReference>
<feature type="domain" description="GGDEF" evidence="7">
    <location>
        <begin position="226"/>
        <end position="357"/>
    </location>
</feature>
<feature type="transmembrane region" description="Helical" evidence="6">
    <location>
        <begin position="163"/>
        <end position="183"/>
    </location>
</feature>
<gene>
    <name evidence="8" type="ORF">CLCY_3c02230</name>
</gene>
<sequence length="357" mass="40235">MLHDIFVNICILMVLIFLTAKAFMGKGITPSSPIKQRLLFGFIAGVSTCIMMVFTIHIKSNVTLDFRYFCIIIVSFFGGIVPSVVAGIISIIFNLAYHGINDISIVSAIGTILVSLGCGIFSSFNINDRLKWILMFIYSILIRRAVFSVILSGNKEASNDENLINLATIIVSVALYFFINYLIESHKRVTELYKKSIYDYLTGVYNKGEFELRYKNIIENVDNLDESISLITIDIDHFKSINDTYGHDSGDFVLREISKVLKKSFREDDFIARVGGEEFSIILRGLSAEKTKEIAERLRIAVENHWFILPCGKNVSITISIGIAVYAETTNDINYLKEISDQKLYIAKQSGRNMVCS</sequence>
<name>A0A0J8D7U3_CLOCY</name>
<reference evidence="8 9" key="1">
    <citation type="submission" date="2015-06" db="EMBL/GenBank/DDBJ databases">
        <title>Draft genome sequence of the purine-degrading Clostridium cylindrosporum HC-1 (DSM 605).</title>
        <authorList>
            <person name="Poehlein A."/>
            <person name="Schiel-Bengelsdorf B."/>
            <person name="Bengelsdorf F."/>
            <person name="Daniel R."/>
            <person name="Duerre P."/>
        </authorList>
    </citation>
    <scope>NUCLEOTIDE SEQUENCE [LARGE SCALE GENOMIC DNA]</scope>
    <source>
        <strain evidence="8 9">DSM 605</strain>
    </source>
</reference>
<evidence type="ECO:0000313" key="9">
    <source>
        <dbReference type="Proteomes" id="UP000036756"/>
    </source>
</evidence>
<dbReference type="SUPFAM" id="SSF55073">
    <property type="entry name" value="Nucleotide cyclase"/>
    <property type="match status" value="1"/>
</dbReference>
<keyword evidence="3 6" id="KW-0812">Transmembrane</keyword>
<dbReference type="InterPro" id="IPR050469">
    <property type="entry name" value="Diguanylate_Cyclase"/>
</dbReference>
<evidence type="ECO:0000313" key="8">
    <source>
        <dbReference type="EMBL" id="KMT21952.1"/>
    </source>
</evidence>
<keyword evidence="5 6" id="KW-0472">Membrane</keyword>
<dbReference type="RefSeq" id="WP_048570593.1">
    <property type="nucleotide sequence ID" value="NZ_LFVU01000026.1"/>
</dbReference>